<dbReference type="AlphaFoldDB" id="A0A0U3K576"/>
<proteinExistence type="predicted"/>
<protein>
    <submittedName>
        <fullName evidence="2">Uncharacterized protein</fullName>
    </submittedName>
</protein>
<evidence type="ECO:0000256" key="1">
    <source>
        <dbReference type="SAM" id="MobiDB-lite"/>
    </source>
</evidence>
<name>A0A0U3K576_RHILV</name>
<reference evidence="2" key="1">
    <citation type="submission" date="2015-10" db="EMBL/GenBank/DDBJ databases">
        <title>Comparative analysis of sym-gene organization in Rhizobium leguminosarum bv. viciae strains, isolated from different host plants and demonstrating clear differences in symbiotic specificity.</title>
        <authorList>
            <person name="Chirak E.R."/>
            <person name="Kimeklis A.K."/>
            <person name="Andronov E.E."/>
        </authorList>
    </citation>
    <scope>NUCLEOTIDE SEQUENCE</scope>
    <source>
        <strain evidence="2">Vaf12</strain>
    </source>
</reference>
<accession>A0A0U3K576</accession>
<dbReference type="EMBL" id="KT944070">
    <property type="protein sequence ID" value="ALU64481.1"/>
    <property type="molecule type" value="Genomic_DNA"/>
</dbReference>
<evidence type="ECO:0000313" key="2">
    <source>
        <dbReference type="EMBL" id="ALU64481.1"/>
    </source>
</evidence>
<sequence length="44" mass="4882">MARRAPPYDHVSARATATPPPSDQDDPAKIVSLTRLKNHQKTSR</sequence>
<feature type="region of interest" description="Disordered" evidence="1">
    <location>
        <begin position="1"/>
        <end position="44"/>
    </location>
</feature>
<organism evidence="2">
    <name type="scientific">Rhizobium leguminosarum bv. viciae</name>
    <dbReference type="NCBI Taxonomy" id="387"/>
    <lineage>
        <taxon>Bacteria</taxon>
        <taxon>Pseudomonadati</taxon>
        <taxon>Pseudomonadota</taxon>
        <taxon>Alphaproteobacteria</taxon>
        <taxon>Hyphomicrobiales</taxon>
        <taxon>Rhizobiaceae</taxon>
        <taxon>Rhizobium/Agrobacterium group</taxon>
        <taxon>Rhizobium</taxon>
    </lineage>
</organism>